<dbReference type="PANTHER" id="PTHR43792:SF8">
    <property type="entry name" value="[RIBOSOMAL PROTEIN US5]-ALANINE N-ACETYLTRANSFERASE"/>
    <property type="match status" value="1"/>
</dbReference>
<evidence type="ECO:0000313" key="5">
    <source>
        <dbReference type="EMBL" id="GGG35910.1"/>
    </source>
</evidence>
<dbReference type="SUPFAM" id="SSF55729">
    <property type="entry name" value="Acyl-CoA N-acyltransferases (Nat)"/>
    <property type="match status" value="1"/>
</dbReference>
<evidence type="ECO:0000256" key="3">
    <source>
        <dbReference type="ARBA" id="ARBA00038502"/>
    </source>
</evidence>
<dbReference type="PANTHER" id="PTHR43792">
    <property type="entry name" value="GNAT FAMILY, PUTATIVE (AFU_ORTHOLOGUE AFUA_3G00765)-RELATED-RELATED"/>
    <property type="match status" value="1"/>
</dbReference>
<dbReference type="RefSeq" id="WP_188461445.1">
    <property type="nucleotide sequence ID" value="NZ_BMFQ01000001.1"/>
</dbReference>
<dbReference type="InterPro" id="IPR051531">
    <property type="entry name" value="N-acetyltransferase"/>
</dbReference>
<dbReference type="Pfam" id="PF13302">
    <property type="entry name" value="Acetyltransf_3"/>
    <property type="match status" value="1"/>
</dbReference>
<proteinExistence type="inferred from homology"/>
<protein>
    <submittedName>
        <fullName evidence="5">Ribosomal-protein-amino-adic N-acetyltransferase</fullName>
    </submittedName>
</protein>
<dbReference type="Proteomes" id="UP000625976">
    <property type="component" value="Unassembled WGS sequence"/>
</dbReference>
<keyword evidence="6" id="KW-1185">Reference proteome</keyword>
<keyword evidence="2" id="KW-0012">Acyltransferase</keyword>
<gene>
    <name evidence="5" type="ORF">GCM10010976_04540</name>
</gene>
<dbReference type="InterPro" id="IPR016181">
    <property type="entry name" value="Acyl_CoA_acyltransferase"/>
</dbReference>
<dbReference type="EMBL" id="BMFQ01000001">
    <property type="protein sequence ID" value="GGG35910.1"/>
    <property type="molecule type" value="Genomic_DNA"/>
</dbReference>
<dbReference type="Gene3D" id="3.40.630.30">
    <property type="match status" value="1"/>
</dbReference>
<evidence type="ECO:0000256" key="1">
    <source>
        <dbReference type="ARBA" id="ARBA00022679"/>
    </source>
</evidence>
<evidence type="ECO:0000259" key="4">
    <source>
        <dbReference type="Pfam" id="PF13302"/>
    </source>
</evidence>
<reference evidence="5" key="2">
    <citation type="submission" date="2020-09" db="EMBL/GenBank/DDBJ databases">
        <authorList>
            <person name="Sun Q."/>
            <person name="Zhou Y."/>
        </authorList>
    </citation>
    <scope>NUCLEOTIDE SEQUENCE</scope>
    <source>
        <strain evidence="5">CGMCC 1.12751</strain>
    </source>
</reference>
<keyword evidence="1" id="KW-0808">Transferase</keyword>
<accession>A0A917LJY9</accession>
<reference evidence="5" key="1">
    <citation type="journal article" date="2014" name="Int. J. Syst. Evol. Microbiol.">
        <title>Complete genome sequence of Corynebacterium casei LMG S-19264T (=DSM 44701T), isolated from a smear-ripened cheese.</title>
        <authorList>
            <consortium name="US DOE Joint Genome Institute (JGI-PGF)"/>
            <person name="Walter F."/>
            <person name="Albersmeier A."/>
            <person name="Kalinowski J."/>
            <person name="Ruckert C."/>
        </authorList>
    </citation>
    <scope>NUCLEOTIDE SEQUENCE</scope>
    <source>
        <strain evidence="5">CGMCC 1.12751</strain>
    </source>
</reference>
<comment type="similarity">
    <text evidence="3">Belongs to the acetyltransferase family. RimJ subfamily.</text>
</comment>
<sequence>MTFSTETFKLEALKPEDAPSLNALMISNGKNFQQFLPKTLAQNLSKIDSEIYISKQNKAIKERTEFTYAIKDIETNVVAGLVLLKSIDYNLKQGEFAYCIGKKFSGKGWITQSINSFTKFAFEELGLENLQIIIHEANTSSVNVAKRCGFTWTKTLKDEFINSDDIALDMELYELQYERQIVNLQGL</sequence>
<feature type="domain" description="N-acetyltransferase" evidence="4">
    <location>
        <begin position="10"/>
        <end position="151"/>
    </location>
</feature>
<dbReference type="AlphaFoldDB" id="A0A917LJY9"/>
<name>A0A917LJY9_9FLAO</name>
<dbReference type="GO" id="GO:0016747">
    <property type="term" value="F:acyltransferase activity, transferring groups other than amino-acyl groups"/>
    <property type="evidence" value="ECO:0007669"/>
    <property type="project" value="InterPro"/>
</dbReference>
<evidence type="ECO:0000313" key="6">
    <source>
        <dbReference type="Proteomes" id="UP000625976"/>
    </source>
</evidence>
<organism evidence="5 6">
    <name type="scientific">Bizionia arctica</name>
    <dbReference type="NCBI Taxonomy" id="1495645"/>
    <lineage>
        <taxon>Bacteria</taxon>
        <taxon>Pseudomonadati</taxon>
        <taxon>Bacteroidota</taxon>
        <taxon>Flavobacteriia</taxon>
        <taxon>Flavobacteriales</taxon>
        <taxon>Flavobacteriaceae</taxon>
        <taxon>Bizionia</taxon>
    </lineage>
</organism>
<comment type="caution">
    <text evidence="5">The sequence shown here is derived from an EMBL/GenBank/DDBJ whole genome shotgun (WGS) entry which is preliminary data.</text>
</comment>
<dbReference type="InterPro" id="IPR000182">
    <property type="entry name" value="GNAT_dom"/>
</dbReference>
<evidence type="ECO:0000256" key="2">
    <source>
        <dbReference type="ARBA" id="ARBA00023315"/>
    </source>
</evidence>